<proteinExistence type="predicted"/>
<dbReference type="Proteomes" id="UP001231370">
    <property type="component" value="Unassembled WGS sequence"/>
</dbReference>
<accession>A0ABT7BRR1</accession>
<organism evidence="2 3">
    <name type="scientific">Roseofilum halophilum BLCC-M91</name>
    <dbReference type="NCBI Taxonomy" id="3022259"/>
    <lineage>
        <taxon>Bacteria</taxon>
        <taxon>Bacillati</taxon>
        <taxon>Cyanobacteriota</taxon>
        <taxon>Cyanophyceae</taxon>
        <taxon>Desertifilales</taxon>
        <taxon>Desertifilaceae</taxon>
        <taxon>Roseofilum</taxon>
        <taxon>Roseofilum halophilum</taxon>
    </lineage>
</organism>
<protein>
    <submittedName>
        <fullName evidence="2">Endonuclease/exonuclease/phosphatase family protein</fullName>
    </submittedName>
</protein>
<dbReference type="InterPro" id="IPR050410">
    <property type="entry name" value="CCR4/nocturin_mRNA_transcr"/>
</dbReference>
<dbReference type="Pfam" id="PF03372">
    <property type="entry name" value="Exo_endo_phos"/>
    <property type="match status" value="1"/>
</dbReference>
<keyword evidence="2" id="KW-0378">Hydrolase</keyword>
<dbReference type="CDD" id="cd09083">
    <property type="entry name" value="EEP-1"/>
    <property type="match status" value="1"/>
</dbReference>
<dbReference type="InterPro" id="IPR005135">
    <property type="entry name" value="Endo/exonuclease/phosphatase"/>
</dbReference>
<sequence>MKLKLITANLRYDKPDPGDSNWQVRREAIAGWISQEQPDILGTQECLAHQMLDLHRRLPEYQSIGSDRQGNGRGEYCAIFYHSQRLKCLESGEFWLSETPEIPGSITPEWGNHQPRFVTWGKFITPENQPIVVWNTHLDYNSALARDLSAKVILSQLNHWPDRQSYRFLMGDFNASPQTQPRQILAQGAIAHRPWFDALADMPPEEQNSYHEFTGKAWDAVDTVYYDARCSLLSARVERSPWEGIFISDHFPVMAQVLLK</sequence>
<keyword evidence="2" id="KW-0540">Nuclease</keyword>
<dbReference type="GO" id="GO:0004519">
    <property type="term" value="F:endonuclease activity"/>
    <property type="evidence" value="ECO:0007669"/>
    <property type="project" value="UniProtKB-KW"/>
</dbReference>
<keyword evidence="2" id="KW-0255">Endonuclease</keyword>
<comment type="caution">
    <text evidence="2">The sequence shown here is derived from an EMBL/GenBank/DDBJ whole genome shotgun (WGS) entry which is preliminary data.</text>
</comment>
<evidence type="ECO:0000313" key="3">
    <source>
        <dbReference type="Proteomes" id="UP001231370"/>
    </source>
</evidence>
<dbReference type="EMBL" id="JAQPOK010000148">
    <property type="protein sequence ID" value="MDJ1180968.1"/>
    <property type="molecule type" value="Genomic_DNA"/>
</dbReference>
<dbReference type="RefSeq" id="WP_283764269.1">
    <property type="nucleotide sequence ID" value="NZ_JAQPOK010000148.1"/>
</dbReference>
<name>A0ABT7BRR1_9CYAN</name>
<dbReference type="InterPro" id="IPR036691">
    <property type="entry name" value="Endo/exonu/phosph_ase_sf"/>
</dbReference>
<keyword evidence="3" id="KW-1185">Reference proteome</keyword>
<evidence type="ECO:0000313" key="2">
    <source>
        <dbReference type="EMBL" id="MDJ1180968.1"/>
    </source>
</evidence>
<dbReference type="PANTHER" id="PTHR12121:SF36">
    <property type="entry name" value="ENDONUCLEASE_EXONUCLEASE_PHOSPHATASE DOMAIN-CONTAINING PROTEIN"/>
    <property type="match status" value="1"/>
</dbReference>
<feature type="domain" description="Endonuclease/exonuclease/phosphatase" evidence="1">
    <location>
        <begin position="7"/>
        <end position="250"/>
    </location>
</feature>
<dbReference type="Gene3D" id="3.60.10.10">
    <property type="entry name" value="Endonuclease/exonuclease/phosphatase"/>
    <property type="match status" value="1"/>
</dbReference>
<reference evidence="2 3" key="1">
    <citation type="submission" date="2023-01" db="EMBL/GenBank/DDBJ databases">
        <title>Novel diversity within Roseofilum (Cyanobacteria; Desertifilaceae) from marine benthic mats with descriptions of four novel species.</title>
        <authorList>
            <person name="Wang Y."/>
            <person name="Berthold D.E."/>
            <person name="Hu J."/>
            <person name="Lefler F.W."/>
            <person name="Laughinghouse H.D. IV."/>
        </authorList>
    </citation>
    <scope>NUCLEOTIDE SEQUENCE [LARGE SCALE GENOMIC DNA]</scope>
    <source>
        <strain evidence="2 3">BLCC-M91</strain>
    </source>
</reference>
<evidence type="ECO:0000259" key="1">
    <source>
        <dbReference type="Pfam" id="PF03372"/>
    </source>
</evidence>
<dbReference type="SUPFAM" id="SSF56219">
    <property type="entry name" value="DNase I-like"/>
    <property type="match status" value="1"/>
</dbReference>
<gene>
    <name evidence="2" type="ORF">PJF56_19085</name>
</gene>
<dbReference type="PANTHER" id="PTHR12121">
    <property type="entry name" value="CARBON CATABOLITE REPRESSOR PROTEIN 4"/>
    <property type="match status" value="1"/>
</dbReference>